<proteinExistence type="predicted"/>
<keyword evidence="3" id="KW-1185">Reference proteome</keyword>
<organism evidence="2 3">
    <name type="scientific">Candidatus Nitrosocosmicus oleophilus</name>
    <dbReference type="NCBI Taxonomy" id="1353260"/>
    <lineage>
        <taxon>Archaea</taxon>
        <taxon>Nitrososphaerota</taxon>
        <taxon>Nitrososphaeria</taxon>
        <taxon>Nitrososphaerales</taxon>
        <taxon>Nitrososphaeraceae</taxon>
        <taxon>Candidatus Nitrosocosmicus</taxon>
    </lineage>
</organism>
<gene>
    <name evidence="2" type="ORF">NMY3_03731</name>
</gene>
<evidence type="ECO:0000313" key="2">
    <source>
        <dbReference type="EMBL" id="ALI37912.1"/>
    </source>
</evidence>
<dbReference type="EMBL" id="CP012850">
    <property type="protein sequence ID" value="ALI37912.1"/>
    <property type="molecule type" value="Genomic_DNA"/>
</dbReference>
<keyword evidence="1" id="KW-1133">Transmembrane helix</keyword>
<accession>A0A654MEK0</accession>
<dbReference type="KEGG" id="taa:NMY3_03731"/>
<evidence type="ECO:0000256" key="1">
    <source>
        <dbReference type="SAM" id="Phobius"/>
    </source>
</evidence>
<dbReference type="Proteomes" id="UP000058925">
    <property type="component" value="Chromosome"/>
</dbReference>
<keyword evidence="1" id="KW-0812">Transmembrane</keyword>
<dbReference type="GeneID" id="74305834"/>
<evidence type="ECO:0000313" key="3">
    <source>
        <dbReference type="Proteomes" id="UP000058925"/>
    </source>
</evidence>
<protein>
    <submittedName>
        <fullName evidence="2">Uncharacterized protein</fullName>
    </submittedName>
</protein>
<dbReference type="RefSeq" id="WP_257719993.1">
    <property type="nucleotide sequence ID" value="NZ_CP012850.1"/>
</dbReference>
<keyword evidence="1" id="KW-0472">Membrane</keyword>
<sequence length="40" mass="4328">MLQFLQVVINPEAFGVWVPLAVGLGIGLVYAIASMARRAR</sequence>
<name>A0A654MEK0_9ARCH</name>
<dbReference type="AlphaFoldDB" id="A0A654MEK0"/>
<reference evidence="3" key="1">
    <citation type="submission" date="2015-10" db="EMBL/GenBank/DDBJ databases">
        <title>Niche specialization of a soil ammonia-oxidizing archaeon, Candidatus Nitrosocosmicus oleophilus.</title>
        <authorList>
            <person name="Jung M.-Y."/>
            <person name="Rhee S.-K."/>
        </authorList>
    </citation>
    <scope>NUCLEOTIDE SEQUENCE [LARGE SCALE GENOMIC DNA]</scope>
    <source>
        <strain evidence="3">MY3</strain>
    </source>
</reference>
<feature type="transmembrane region" description="Helical" evidence="1">
    <location>
        <begin position="14"/>
        <end position="33"/>
    </location>
</feature>